<feature type="domain" description="Tyr recombinase" evidence="11">
    <location>
        <begin position="108"/>
        <end position="292"/>
    </location>
</feature>
<keyword evidence="9 10" id="KW-0131">Cell cycle</keyword>
<dbReference type="AlphaFoldDB" id="A0A6S6U266"/>
<proteinExistence type="inferred from homology"/>
<dbReference type="InterPro" id="IPR010998">
    <property type="entry name" value="Integrase_recombinase_N"/>
</dbReference>
<dbReference type="InterPro" id="IPR023009">
    <property type="entry name" value="Tyrosine_recombinase_XerC/XerD"/>
</dbReference>
<evidence type="ECO:0000256" key="6">
    <source>
        <dbReference type="ARBA" id="ARBA00022908"/>
    </source>
</evidence>
<dbReference type="InterPro" id="IPR050090">
    <property type="entry name" value="Tyrosine_recombinase_XerCD"/>
</dbReference>
<dbReference type="GO" id="GO:0006313">
    <property type="term" value="P:DNA transposition"/>
    <property type="evidence" value="ECO:0007669"/>
    <property type="project" value="UniProtKB-UniRule"/>
</dbReference>
<dbReference type="InterPro" id="IPR044068">
    <property type="entry name" value="CB"/>
</dbReference>
<dbReference type="Pfam" id="PF02899">
    <property type="entry name" value="Phage_int_SAM_1"/>
    <property type="match status" value="1"/>
</dbReference>
<sequence length="301" mass="34353">METPYIKSFRAFLQLEKGLSPASITAYLQDLRKLIEFIALHELNKGLSQLLLSDLQAFITYLNELGLSVNSQARIISSLKAFYQYLIIEDVLTEDPALLLSAPKLARSLPSVLTHHEIELLIAHLDHSKKEGSRNRAILEVLYACGLRVSELTNLKLSNMYLHIGFIKVIGKGNKERMIPIGDQAIKHLNFYLLDRNKMNNIKLESEDIVFLNRRGSQLTRNMIFIIIQELAKKAGIEKKVSPHTFRHTFATHLIEGGANLRIVQDLLGHKSIVTTEIYTHLDIGYLKETIQLFHPRHQKN</sequence>
<evidence type="ECO:0000313" key="13">
    <source>
        <dbReference type="EMBL" id="CAA6828635.1"/>
    </source>
</evidence>
<comment type="similarity">
    <text evidence="10">Belongs to the 'phage' integrase family. XerC subfamily.</text>
</comment>
<dbReference type="InterPro" id="IPR013762">
    <property type="entry name" value="Integrase-like_cat_sf"/>
</dbReference>
<dbReference type="PANTHER" id="PTHR30349">
    <property type="entry name" value="PHAGE INTEGRASE-RELATED"/>
    <property type="match status" value="1"/>
</dbReference>
<feature type="active site" evidence="10">
    <location>
        <position position="148"/>
    </location>
</feature>
<dbReference type="Pfam" id="PF00589">
    <property type="entry name" value="Phage_integrase"/>
    <property type="match status" value="1"/>
</dbReference>
<evidence type="ECO:0000256" key="4">
    <source>
        <dbReference type="ARBA" id="ARBA00022618"/>
    </source>
</evidence>
<evidence type="ECO:0000256" key="9">
    <source>
        <dbReference type="ARBA" id="ARBA00023306"/>
    </source>
</evidence>
<dbReference type="GO" id="GO:0005737">
    <property type="term" value="C:cytoplasm"/>
    <property type="evidence" value="ECO:0007669"/>
    <property type="project" value="UniProtKB-SubCell"/>
</dbReference>
<dbReference type="InterPro" id="IPR011010">
    <property type="entry name" value="DNA_brk_join_enz"/>
</dbReference>
<reference evidence="13" key="1">
    <citation type="submission" date="2020-01" db="EMBL/GenBank/DDBJ databases">
        <authorList>
            <person name="Meier V. D."/>
            <person name="Meier V D."/>
        </authorList>
    </citation>
    <scope>NUCLEOTIDE SEQUENCE</scope>
    <source>
        <strain evidence="13">HLG_WM_MAG_10</strain>
    </source>
</reference>
<evidence type="ECO:0000256" key="8">
    <source>
        <dbReference type="ARBA" id="ARBA00023172"/>
    </source>
</evidence>
<dbReference type="GO" id="GO:0003677">
    <property type="term" value="F:DNA binding"/>
    <property type="evidence" value="ECO:0007669"/>
    <property type="project" value="UniProtKB-UniRule"/>
</dbReference>
<comment type="function">
    <text evidence="10">Site-specific tyrosine recombinase, which acts by catalyzing the cutting and rejoining of the recombining DNA molecules. The XerC-XerD complex is essential to convert dimers of the bacterial chromosome into monomers to permit their segregation at cell division. It also contributes to the segregational stability of plasmids.</text>
</comment>
<evidence type="ECO:0000259" key="11">
    <source>
        <dbReference type="PROSITE" id="PS51898"/>
    </source>
</evidence>
<comment type="subunit">
    <text evidence="10">Forms a cyclic heterotetrameric complex composed of two molecules of XerC and two molecules of XerD.</text>
</comment>
<dbReference type="GO" id="GO:0051301">
    <property type="term" value="P:cell division"/>
    <property type="evidence" value="ECO:0007669"/>
    <property type="project" value="UniProtKB-KW"/>
</dbReference>
<keyword evidence="5 10" id="KW-0159">Chromosome partition</keyword>
<comment type="subcellular location">
    <subcellularLocation>
        <location evidence="1 10">Cytoplasm</location>
    </subcellularLocation>
</comment>
<dbReference type="InterPro" id="IPR002104">
    <property type="entry name" value="Integrase_catalytic"/>
</dbReference>
<organism evidence="13">
    <name type="scientific">uncultured Aureispira sp</name>
    <dbReference type="NCBI Taxonomy" id="1331704"/>
    <lineage>
        <taxon>Bacteria</taxon>
        <taxon>Pseudomonadati</taxon>
        <taxon>Bacteroidota</taxon>
        <taxon>Saprospiria</taxon>
        <taxon>Saprospirales</taxon>
        <taxon>Saprospiraceae</taxon>
        <taxon>Aureispira</taxon>
        <taxon>environmental samples</taxon>
    </lineage>
</organism>
<evidence type="ECO:0000256" key="3">
    <source>
        <dbReference type="ARBA" id="ARBA00022490"/>
    </source>
</evidence>
<dbReference type="Gene3D" id="1.10.150.130">
    <property type="match status" value="1"/>
</dbReference>
<comment type="similarity">
    <text evidence="2">Belongs to the 'phage' integrase family. XerD subfamily.</text>
</comment>
<feature type="active site" evidence="10">
    <location>
        <position position="270"/>
    </location>
</feature>
<feature type="domain" description="Core-binding (CB)" evidence="12">
    <location>
        <begin position="1"/>
        <end position="87"/>
    </location>
</feature>
<dbReference type="GO" id="GO:0009037">
    <property type="term" value="F:tyrosine-based site-specific recombinase activity"/>
    <property type="evidence" value="ECO:0007669"/>
    <property type="project" value="UniProtKB-UniRule"/>
</dbReference>
<feature type="active site" evidence="10">
    <location>
        <position position="244"/>
    </location>
</feature>
<evidence type="ECO:0000256" key="10">
    <source>
        <dbReference type="HAMAP-Rule" id="MF_01808"/>
    </source>
</evidence>
<protein>
    <recommendedName>
        <fullName evidence="10">Tyrosine recombinase XerC</fullName>
    </recommendedName>
</protein>
<dbReference type="PROSITE" id="PS51898">
    <property type="entry name" value="TYR_RECOMBINASE"/>
    <property type="match status" value="1"/>
</dbReference>
<accession>A0A6S6U266</accession>
<name>A0A6S6U266_9BACT</name>
<evidence type="ECO:0000256" key="5">
    <source>
        <dbReference type="ARBA" id="ARBA00022829"/>
    </source>
</evidence>
<feature type="active site" evidence="10">
    <location>
        <position position="172"/>
    </location>
</feature>
<feature type="active site" evidence="10">
    <location>
        <position position="247"/>
    </location>
</feature>
<keyword evidence="4 10" id="KW-0132">Cell division</keyword>
<dbReference type="HAMAP" id="MF_01808">
    <property type="entry name" value="Recomb_XerC_XerD"/>
    <property type="match status" value="1"/>
</dbReference>
<keyword evidence="8 10" id="KW-0233">DNA recombination</keyword>
<dbReference type="EMBL" id="CACVAQ010000434">
    <property type="protein sequence ID" value="CAA6828635.1"/>
    <property type="molecule type" value="Genomic_DNA"/>
</dbReference>
<dbReference type="NCBIfam" id="NF001399">
    <property type="entry name" value="PRK00283.1"/>
    <property type="match status" value="1"/>
</dbReference>
<dbReference type="GO" id="GO:0007059">
    <property type="term" value="P:chromosome segregation"/>
    <property type="evidence" value="ECO:0007669"/>
    <property type="project" value="UniProtKB-UniRule"/>
</dbReference>
<keyword evidence="3 10" id="KW-0963">Cytoplasm</keyword>
<evidence type="ECO:0000256" key="1">
    <source>
        <dbReference type="ARBA" id="ARBA00004496"/>
    </source>
</evidence>
<dbReference type="NCBIfam" id="TIGR02225">
    <property type="entry name" value="recomb_XerD"/>
    <property type="match status" value="1"/>
</dbReference>
<gene>
    <name evidence="10" type="primary">xerC</name>
    <name evidence="13" type="ORF">HELGO_WM22678</name>
</gene>
<dbReference type="CDD" id="cd00798">
    <property type="entry name" value="INT_XerDC_C"/>
    <property type="match status" value="1"/>
</dbReference>
<dbReference type="PANTHER" id="PTHR30349:SF81">
    <property type="entry name" value="TYROSINE RECOMBINASE XERC"/>
    <property type="match status" value="1"/>
</dbReference>
<evidence type="ECO:0000256" key="7">
    <source>
        <dbReference type="ARBA" id="ARBA00023125"/>
    </source>
</evidence>
<dbReference type="PROSITE" id="PS51900">
    <property type="entry name" value="CB"/>
    <property type="match status" value="1"/>
</dbReference>
<keyword evidence="7 10" id="KW-0238">DNA-binding</keyword>
<dbReference type="SUPFAM" id="SSF56349">
    <property type="entry name" value="DNA breaking-rejoining enzymes"/>
    <property type="match status" value="1"/>
</dbReference>
<feature type="active site" description="O-(3'-phospho-DNA)-tyrosine intermediate" evidence="10">
    <location>
        <position position="279"/>
    </location>
</feature>
<dbReference type="Gene3D" id="1.10.443.10">
    <property type="entry name" value="Intergrase catalytic core"/>
    <property type="match status" value="1"/>
</dbReference>
<dbReference type="InterPro" id="IPR011932">
    <property type="entry name" value="Recomb_XerD"/>
</dbReference>
<dbReference type="InterPro" id="IPR004107">
    <property type="entry name" value="Integrase_SAM-like_N"/>
</dbReference>
<evidence type="ECO:0000256" key="2">
    <source>
        <dbReference type="ARBA" id="ARBA00010450"/>
    </source>
</evidence>
<evidence type="ECO:0000259" key="12">
    <source>
        <dbReference type="PROSITE" id="PS51900"/>
    </source>
</evidence>
<keyword evidence="6 10" id="KW-0229">DNA integration</keyword>